<dbReference type="EC" id="2.1.1.170" evidence="6"/>
<keyword evidence="8" id="KW-1185">Reference proteome</keyword>
<evidence type="ECO:0000256" key="6">
    <source>
        <dbReference type="HAMAP-Rule" id="MF_00074"/>
    </source>
</evidence>
<reference evidence="7 8" key="1">
    <citation type="submission" date="2018-09" db="EMBL/GenBank/DDBJ databases">
        <authorList>
            <person name="Grouzdev D.S."/>
            <person name="Krutkina M.S."/>
        </authorList>
    </citation>
    <scope>NUCLEOTIDE SEQUENCE [LARGE SCALE GENOMIC DNA]</scope>
    <source>
        <strain evidence="7 8">RmlP001</strain>
    </source>
</reference>
<dbReference type="InterPro" id="IPR003682">
    <property type="entry name" value="rRNA_ssu_MeTfrase_G"/>
</dbReference>
<dbReference type="PANTHER" id="PTHR31760">
    <property type="entry name" value="S-ADENOSYL-L-METHIONINE-DEPENDENT METHYLTRANSFERASES SUPERFAMILY PROTEIN"/>
    <property type="match status" value="1"/>
</dbReference>
<dbReference type="GO" id="GO:0070043">
    <property type="term" value="F:rRNA (guanine-N7-)-methyltransferase activity"/>
    <property type="evidence" value="ECO:0007669"/>
    <property type="project" value="UniProtKB-UniRule"/>
</dbReference>
<dbReference type="RefSeq" id="WP_129220014.1">
    <property type="nucleotide sequence ID" value="NZ_QYBC01000012.1"/>
</dbReference>
<comment type="similarity">
    <text evidence="6">Belongs to the methyltransferase superfamily. RNA methyltransferase RsmG family.</text>
</comment>
<dbReference type="Pfam" id="PF02527">
    <property type="entry name" value="GidB"/>
    <property type="match status" value="1"/>
</dbReference>
<comment type="catalytic activity">
    <reaction evidence="6">
        <text>guanosine(527) in 16S rRNA + S-adenosyl-L-methionine = N(7)-methylguanosine(527) in 16S rRNA + S-adenosyl-L-homocysteine</text>
        <dbReference type="Rhea" id="RHEA:42732"/>
        <dbReference type="Rhea" id="RHEA-COMP:10209"/>
        <dbReference type="Rhea" id="RHEA-COMP:10210"/>
        <dbReference type="ChEBI" id="CHEBI:57856"/>
        <dbReference type="ChEBI" id="CHEBI:59789"/>
        <dbReference type="ChEBI" id="CHEBI:74269"/>
        <dbReference type="ChEBI" id="CHEBI:74480"/>
        <dbReference type="EC" id="2.1.1.170"/>
    </reaction>
</comment>
<dbReference type="InterPro" id="IPR029063">
    <property type="entry name" value="SAM-dependent_MTases_sf"/>
</dbReference>
<reference evidence="7 8" key="2">
    <citation type="submission" date="2019-02" db="EMBL/GenBank/DDBJ databases">
        <title>'Lichenibacterium ramalinii' gen. nov. sp. nov., 'Lichenibacterium minor' gen. nov. sp. nov.</title>
        <authorList>
            <person name="Pankratov T."/>
        </authorList>
    </citation>
    <scope>NUCLEOTIDE SEQUENCE [LARGE SCALE GENOMIC DNA]</scope>
    <source>
        <strain evidence="7 8">RmlP001</strain>
    </source>
</reference>
<dbReference type="EMBL" id="QYBC01000012">
    <property type="protein sequence ID" value="RYB03897.1"/>
    <property type="molecule type" value="Genomic_DNA"/>
</dbReference>
<proteinExistence type="inferred from homology"/>
<feature type="binding site" evidence="6">
    <location>
        <position position="145"/>
    </location>
    <ligand>
        <name>S-adenosyl-L-methionine</name>
        <dbReference type="ChEBI" id="CHEBI:59789"/>
    </ligand>
</feature>
<dbReference type="GO" id="GO:0005829">
    <property type="term" value="C:cytosol"/>
    <property type="evidence" value="ECO:0007669"/>
    <property type="project" value="TreeGrafter"/>
</dbReference>
<dbReference type="SUPFAM" id="SSF53335">
    <property type="entry name" value="S-adenosyl-L-methionine-dependent methyltransferases"/>
    <property type="match status" value="1"/>
</dbReference>
<evidence type="ECO:0000313" key="7">
    <source>
        <dbReference type="EMBL" id="RYB03897.1"/>
    </source>
</evidence>
<protein>
    <recommendedName>
        <fullName evidence="6">Ribosomal RNA small subunit methyltransferase G</fullName>
        <ecNumber evidence="6">2.1.1.170</ecNumber>
    </recommendedName>
    <alternativeName>
        <fullName evidence="6">16S rRNA 7-methylguanosine methyltransferase</fullName>
        <shortName evidence="6">16S rRNA m7G methyltransferase</shortName>
    </alternativeName>
</protein>
<sequence length="215" mass="23133">MTGSLVDDRRRALALVPVSRETQERFTVYADLLARWQRIKNLVSPATLPEVWTRHLADSAQIVPLAPDALRWADIGSGAGFPGLVVAILLADRPGAHVDLVEANARKCAFLREVARACGAPATVHNGRIEDVLPRLESVEVLTARALAPLPELLEMGKVLIDGGTTAIFLKSHGEVSDGVDLGRDYAARVIPSVTSLDGRILLLRRADLPKGSEA</sequence>
<evidence type="ECO:0000256" key="1">
    <source>
        <dbReference type="ARBA" id="ARBA00022490"/>
    </source>
</evidence>
<keyword evidence="1 6" id="KW-0963">Cytoplasm</keyword>
<dbReference type="Gene3D" id="3.40.50.150">
    <property type="entry name" value="Vaccinia Virus protein VP39"/>
    <property type="match status" value="1"/>
</dbReference>
<dbReference type="Proteomes" id="UP000289411">
    <property type="component" value="Unassembled WGS sequence"/>
</dbReference>
<dbReference type="PANTHER" id="PTHR31760:SF0">
    <property type="entry name" value="S-ADENOSYL-L-METHIONINE-DEPENDENT METHYLTRANSFERASES SUPERFAMILY PROTEIN"/>
    <property type="match status" value="1"/>
</dbReference>
<evidence type="ECO:0000313" key="8">
    <source>
        <dbReference type="Proteomes" id="UP000289411"/>
    </source>
</evidence>
<keyword evidence="4 6" id="KW-0808">Transferase</keyword>
<organism evidence="7 8">
    <name type="scientific">Lichenibacterium ramalinae</name>
    <dbReference type="NCBI Taxonomy" id="2316527"/>
    <lineage>
        <taxon>Bacteria</taxon>
        <taxon>Pseudomonadati</taxon>
        <taxon>Pseudomonadota</taxon>
        <taxon>Alphaproteobacteria</taxon>
        <taxon>Hyphomicrobiales</taxon>
        <taxon>Lichenihabitantaceae</taxon>
        <taxon>Lichenibacterium</taxon>
    </lineage>
</organism>
<comment type="caution">
    <text evidence="6">Lacks conserved residue(s) required for the propagation of feature annotation.</text>
</comment>
<feature type="binding site" evidence="6">
    <location>
        <begin position="129"/>
        <end position="130"/>
    </location>
    <ligand>
        <name>S-adenosyl-L-methionine</name>
        <dbReference type="ChEBI" id="CHEBI:59789"/>
    </ligand>
</feature>
<comment type="caution">
    <text evidence="7">The sequence shown here is derived from an EMBL/GenBank/DDBJ whole genome shotgun (WGS) entry which is preliminary data.</text>
</comment>
<keyword evidence="2 6" id="KW-0698">rRNA processing</keyword>
<feature type="binding site" evidence="6">
    <location>
        <position position="76"/>
    </location>
    <ligand>
        <name>S-adenosyl-L-methionine</name>
        <dbReference type="ChEBI" id="CHEBI:59789"/>
    </ligand>
</feature>
<gene>
    <name evidence="6 7" type="primary">rsmG</name>
    <name evidence="7" type="ORF">D3272_14965</name>
</gene>
<evidence type="ECO:0000256" key="5">
    <source>
        <dbReference type="ARBA" id="ARBA00022691"/>
    </source>
</evidence>
<name>A0A4Q2RCE1_9HYPH</name>
<dbReference type="HAMAP" id="MF_00074">
    <property type="entry name" value="16SrRNA_methyltr_G"/>
    <property type="match status" value="1"/>
</dbReference>
<evidence type="ECO:0000256" key="4">
    <source>
        <dbReference type="ARBA" id="ARBA00022679"/>
    </source>
</evidence>
<comment type="function">
    <text evidence="6">Specifically methylates the N7 position of guanine in position 527 of 16S rRNA.</text>
</comment>
<dbReference type="NCBIfam" id="TIGR00138">
    <property type="entry name" value="rsmG_gidB"/>
    <property type="match status" value="1"/>
</dbReference>
<keyword evidence="3 6" id="KW-0489">Methyltransferase</keyword>
<feature type="binding site" evidence="6">
    <location>
        <position position="81"/>
    </location>
    <ligand>
        <name>S-adenosyl-L-methionine</name>
        <dbReference type="ChEBI" id="CHEBI:59789"/>
    </ligand>
</feature>
<comment type="subcellular location">
    <subcellularLocation>
        <location evidence="6">Cytoplasm</location>
    </subcellularLocation>
</comment>
<evidence type="ECO:0000256" key="2">
    <source>
        <dbReference type="ARBA" id="ARBA00022552"/>
    </source>
</evidence>
<dbReference type="AlphaFoldDB" id="A0A4Q2RCE1"/>
<keyword evidence="5 6" id="KW-0949">S-adenosyl-L-methionine</keyword>
<evidence type="ECO:0000256" key="3">
    <source>
        <dbReference type="ARBA" id="ARBA00022603"/>
    </source>
</evidence>
<accession>A0A4Q2RCE1</accession>
<dbReference type="CDD" id="cd02440">
    <property type="entry name" value="AdoMet_MTases"/>
    <property type="match status" value="1"/>
</dbReference>
<dbReference type="OrthoDB" id="9808773at2"/>